<dbReference type="OMA" id="NWDIRKT"/>
<feature type="region of interest" description="Disordered" evidence="3">
    <location>
        <begin position="301"/>
        <end position="322"/>
    </location>
</feature>
<proteinExistence type="predicted"/>
<dbReference type="GeneID" id="103054852"/>
<dbReference type="InterPro" id="IPR003508">
    <property type="entry name" value="CIDE-N_dom"/>
</dbReference>
<dbReference type="InterPro" id="IPR015121">
    <property type="entry name" value="DNA_fragmentation_mid_dom"/>
</dbReference>
<dbReference type="GO" id="GO:0000785">
    <property type="term" value="C:chromatin"/>
    <property type="evidence" value="ECO:0007669"/>
    <property type="project" value="TreeGrafter"/>
</dbReference>
<dbReference type="Pfam" id="PF09033">
    <property type="entry name" value="DFF-C"/>
    <property type="match status" value="1"/>
</dbReference>
<dbReference type="FunFam" id="1.10.1490.10:FF:000001">
    <property type="entry name" value="DNA fragmentation factor subunit alpha"/>
    <property type="match status" value="1"/>
</dbReference>
<evidence type="ECO:0000313" key="5">
    <source>
        <dbReference type="Proteomes" id="UP000695026"/>
    </source>
</evidence>
<dbReference type="Gene3D" id="1.10.1490.10">
    <property type="entry name" value="C-terminal domain of DFF45/ICAD (DFF-C domain)"/>
    <property type="match status" value="2"/>
</dbReference>
<evidence type="ECO:0000256" key="3">
    <source>
        <dbReference type="SAM" id="MobiDB-lite"/>
    </source>
</evidence>
<evidence type="ECO:0000256" key="2">
    <source>
        <dbReference type="PROSITE-ProRule" id="PRU00447"/>
    </source>
</evidence>
<dbReference type="PANTHER" id="PTHR12306:SF16">
    <property type="entry name" value="DNAATION FACTOR SUBUNIT ALPHA"/>
    <property type="match status" value="1"/>
</dbReference>
<dbReference type="SMART" id="SM00266">
    <property type="entry name" value="CAD"/>
    <property type="match status" value="1"/>
</dbReference>
<dbReference type="PROSITE" id="PS51135">
    <property type="entry name" value="CIDE_N"/>
    <property type="match status" value="1"/>
</dbReference>
<dbReference type="AlphaFoldDB" id="A0A9F2N4Z7"/>
<name>A0A9F2N4Z7_PYTBI</name>
<dbReference type="SUPFAM" id="SSF54277">
    <property type="entry name" value="CAD &amp; PB1 domains"/>
    <property type="match status" value="1"/>
</dbReference>
<dbReference type="RefSeq" id="XP_007420148.1">
    <property type="nucleotide sequence ID" value="XM_007420086.3"/>
</dbReference>
<protein>
    <submittedName>
        <fullName evidence="6">DNAation factor subunit alpha</fullName>
    </submittedName>
</protein>
<dbReference type="OrthoDB" id="6475906at2759"/>
<feature type="domain" description="CIDE-N" evidence="4">
    <location>
        <begin position="10"/>
        <end position="89"/>
    </location>
</feature>
<evidence type="ECO:0000256" key="1">
    <source>
        <dbReference type="ARBA" id="ARBA00022703"/>
    </source>
</evidence>
<dbReference type="KEGG" id="pbi:103054852"/>
<reference evidence="6" key="1">
    <citation type="submission" date="2025-08" db="UniProtKB">
        <authorList>
            <consortium name="RefSeq"/>
        </authorList>
    </citation>
    <scope>IDENTIFICATION</scope>
    <source>
        <tissue evidence="6">Liver</tissue>
    </source>
</reference>
<keyword evidence="5" id="KW-1185">Reference proteome</keyword>
<dbReference type="PANTHER" id="PTHR12306">
    <property type="entry name" value="CELL DEATH ACTIVATOR CIDE"/>
    <property type="match status" value="1"/>
</dbReference>
<dbReference type="Gene3D" id="3.10.20.10">
    <property type="match status" value="1"/>
</dbReference>
<dbReference type="Pfam" id="PF02017">
    <property type="entry name" value="CIDE-N"/>
    <property type="match status" value="1"/>
</dbReference>
<dbReference type="SUPFAM" id="SSF81783">
    <property type="entry name" value="C-terminal domain of DFF45/ICAD (DFF-C domain)"/>
    <property type="match status" value="1"/>
</dbReference>
<dbReference type="GO" id="GO:0006915">
    <property type="term" value="P:apoptotic process"/>
    <property type="evidence" value="ECO:0007669"/>
    <property type="project" value="UniProtKB-UniRule"/>
</dbReference>
<accession>A0A9F2N4Z7</accession>
<keyword evidence="1 2" id="KW-0053">Apoptosis</keyword>
<evidence type="ECO:0000313" key="6">
    <source>
        <dbReference type="RefSeq" id="XP_007420148.1"/>
    </source>
</evidence>
<feature type="region of interest" description="Disordered" evidence="3">
    <location>
        <begin position="199"/>
        <end position="218"/>
    </location>
</feature>
<evidence type="ECO:0000259" key="4">
    <source>
        <dbReference type="PROSITE" id="PS51135"/>
    </source>
</evidence>
<sequence>MAAGRSGLPRLKQCLIRRKGQQEQHGVAASTLQELQTKACNLLAIDSASRPVTLVLAGDGTIVNDDDYFLCLPPNTKFVVMAKDEKWTSSSTGGGTAWLEEEIANTDEMDSVGEKWKLLARQLKNDLSAIVLMSEEDLQALIDVPCLDLARELSENQAQTQRLQDTLQETLDRREEERQSRQLLELYLRAIKKEHQVVSTTEEAEEKSTEGADTVDIGSSGPCSAESTLLSTHVLTVLKEKSAPELSLASQDLELVCKEDSEALSRALSWDKCKTEALKEACGQELSRRLQQFHALNSLRSISKGKKKLPGVGERTSSKRRK</sequence>
<dbReference type="CTD" id="1676"/>
<dbReference type="InterPro" id="IPR027296">
    <property type="entry name" value="DFF-C"/>
</dbReference>
<dbReference type="GO" id="GO:1900118">
    <property type="term" value="P:negative regulation of execution phase of apoptosis"/>
    <property type="evidence" value="ECO:0007669"/>
    <property type="project" value="TreeGrafter"/>
</dbReference>
<gene>
    <name evidence="6" type="primary">DFFA</name>
</gene>
<dbReference type="Proteomes" id="UP000695026">
    <property type="component" value="Unplaced"/>
</dbReference>
<organism evidence="5 6">
    <name type="scientific">Python bivittatus</name>
    <name type="common">Burmese python</name>
    <name type="synonym">Python molurus bivittatus</name>
    <dbReference type="NCBI Taxonomy" id="176946"/>
    <lineage>
        <taxon>Eukaryota</taxon>
        <taxon>Metazoa</taxon>
        <taxon>Chordata</taxon>
        <taxon>Craniata</taxon>
        <taxon>Vertebrata</taxon>
        <taxon>Euteleostomi</taxon>
        <taxon>Lepidosauria</taxon>
        <taxon>Squamata</taxon>
        <taxon>Bifurcata</taxon>
        <taxon>Unidentata</taxon>
        <taxon>Episquamata</taxon>
        <taxon>Toxicofera</taxon>
        <taxon>Serpentes</taxon>
        <taxon>Henophidia</taxon>
        <taxon>Pythonidae</taxon>
        <taxon>Python</taxon>
    </lineage>
</organism>